<evidence type="ECO:0000256" key="1">
    <source>
        <dbReference type="SAM" id="MobiDB-lite"/>
    </source>
</evidence>
<evidence type="ECO:0000313" key="3">
    <source>
        <dbReference type="Proteomes" id="UP000672032"/>
    </source>
</evidence>
<accession>A0A8A3PIN7</accession>
<dbReference type="OrthoDB" id="3553241at2759"/>
<evidence type="ECO:0000313" key="2">
    <source>
        <dbReference type="EMBL" id="QSZ35197.1"/>
    </source>
</evidence>
<organism evidence="2 3">
    <name type="scientific">Monilinia vaccinii-corymbosi</name>
    <dbReference type="NCBI Taxonomy" id="61207"/>
    <lineage>
        <taxon>Eukaryota</taxon>
        <taxon>Fungi</taxon>
        <taxon>Dikarya</taxon>
        <taxon>Ascomycota</taxon>
        <taxon>Pezizomycotina</taxon>
        <taxon>Leotiomycetes</taxon>
        <taxon>Helotiales</taxon>
        <taxon>Sclerotiniaceae</taxon>
        <taxon>Monilinia</taxon>
    </lineage>
</organism>
<keyword evidence="3" id="KW-1185">Reference proteome</keyword>
<dbReference type="AlphaFoldDB" id="A0A8A3PIN7"/>
<gene>
    <name evidence="2" type="ORF">DSL72_008064</name>
</gene>
<proteinExistence type="predicted"/>
<feature type="compositionally biased region" description="Basic and acidic residues" evidence="1">
    <location>
        <begin position="1"/>
        <end position="16"/>
    </location>
</feature>
<dbReference type="EMBL" id="CP063409">
    <property type="protein sequence ID" value="QSZ35197.1"/>
    <property type="molecule type" value="Genomic_DNA"/>
</dbReference>
<protein>
    <submittedName>
        <fullName evidence="2">Uncharacterized protein</fullName>
    </submittedName>
</protein>
<reference evidence="2" key="1">
    <citation type="submission" date="2020-10" db="EMBL/GenBank/DDBJ databases">
        <title>Genome Sequence of Monilinia vaccinii-corymbosi Sheds Light on Mummy Berry Disease Infection of Blueberry and Mating Type.</title>
        <authorList>
            <person name="Yow A.G."/>
            <person name="Zhang Y."/>
            <person name="Bansal K."/>
            <person name="Eacker S.M."/>
            <person name="Sullivan S."/>
            <person name="Liachko I."/>
            <person name="Cubeta M.A."/>
            <person name="Rollins J.A."/>
            <person name="Ashrafi H."/>
        </authorList>
    </citation>
    <scope>NUCLEOTIDE SEQUENCE</scope>
    <source>
        <strain evidence="2">RL-1</strain>
    </source>
</reference>
<sequence length="350" mass="39825">MDRNKEMERLRKEHASLSEASSNHATELTELRSHINTLESELSEKSEMLAVYHKDKRVLKAQLSKVPNEMKAIKNYRHDLEAHIATFDANKTSMTIEDNHAEFLSSKRHEYRFKDSSSALPKKIANDPLLSDEGKAICAILQDLRKDNAELRARYLWYWDLFQQPGRAKSLAWDVHESVAEFIPSTNTMEAEDRLKEVEAGRKCGLPSRGPMADAALFELGLLSGPENIVAFKDLYYCEPHAIAAFPREFNEAIGHWATISTTDATPASEKQRAEASECFNSILSMWMDSLTPEDFQASLNSSRGLPLQLRELPKQIVRIDRAGKYRRYVEDKVARAVAWLSWRAEGEPA</sequence>
<feature type="region of interest" description="Disordered" evidence="1">
    <location>
        <begin position="1"/>
        <end position="28"/>
    </location>
</feature>
<dbReference type="Proteomes" id="UP000672032">
    <property type="component" value="Chromosome 5"/>
</dbReference>
<name>A0A8A3PIN7_9HELO</name>